<dbReference type="Proteomes" id="UP000033531">
    <property type="component" value="Plasmid pHma8p1"/>
</dbReference>
<dbReference type="InterPro" id="IPR000594">
    <property type="entry name" value="ThiF_NAD_FAD-bd"/>
</dbReference>
<proteinExistence type="predicted"/>
<evidence type="ECO:0000313" key="3">
    <source>
        <dbReference type="Proteomes" id="UP000033531"/>
    </source>
</evidence>
<name>A0A0F4L7Z7_9LACO</name>
<geneLocation type="plasmid" evidence="2">
    <name>pHma8p1</name>
</geneLocation>
<evidence type="ECO:0000259" key="1">
    <source>
        <dbReference type="Pfam" id="PF00899"/>
    </source>
</evidence>
<feature type="domain" description="THIF-type NAD/FAD binding fold" evidence="1">
    <location>
        <begin position="91"/>
        <end position="200"/>
    </location>
</feature>
<dbReference type="PATRIC" id="fig|1218507.3.peg.73"/>
<comment type="caution">
    <text evidence="2">The sequence shown here is derived from an EMBL/GenBank/DDBJ whole genome shotgun (WGS) entry which is preliminary data.</text>
</comment>
<keyword evidence="2" id="KW-0614">Plasmid</keyword>
<protein>
    <submittedName>
        <fullName evidence="2">HesA/MoeB/ThiF family protein</fullName>
    </submittedName>
</protein>
<dbReference type="EMBL" id="JXLI01000019">
    <property type="protein sequence ID" value="KJY54745.1"/>
    <property type="molecule type" value="Genomic_DNA"/>
</dbReference>
<dbReference type="SUPFAM" id="SSF69572">
    <property type="entry name" value="Activating enzymes of the ubiquitin-like proteins"/>
    <property type="match status" value="1"/>
</dbReference>
<gene>
    <name evidence="2" type="ORF">JF74_19260</name>
</gene>
<organism evidence="2 3">
    <name type="scientific">Lactobacillus melliventris</name>
    <dbReference type="NCBI Taxonomy" id="1218507"/>
    <lineage>
        <taxon>Bacteria</taxon>
        <taxon>Bacillati</taxon>
        <taxon>Bacillota</taxon>
        <taxon>Bacilli</taxon>
        <taxon>Lactobacillales</taxon>
        <taxon>Lactobacillaceae</taxon>
        <taxon>Lactobacillus</taxon>
    </lineage>
</organism>
<reference evidence="2 3" key="1">
    <citation type="submission" date="2015-01" db="EMBL/GenBank/DDBJ databases">
        <title>Comparative genomics of the lactic acid bacteria isolated from the honey bee gut.</title>
        <authorList>
            <person name="Ellegaard K.M."/>
            <person name="Tamarit D."/>
            <person name="Javelind E."/>
            <person name="Olofsson T."/>
            <person name="Andersson S.G."/>
            <person name="Vasquez A."/>
        </authorList>
    </citation>
    <scope>NUCLEOTIDE SEQUENCE [LARGE SCALE GENOMIC DNA]</scope>
    <source>
        <strain evidence="2 3">Hma8</strain>
        <plasmid evidence="2">pHma8p1</plasmid>
    </source>
</reference>
<dbReference type="HOGENOM" id="CLU_905494_0_0_9"/>
<dbReference type="Gene3D" id="3.40.50.720">
    <property type="entry name" value="NAD(P)-binding Rossmann-like Domain"/>
    <property type="match status" value="1"/>
</dbReference>
<dbReference type="OrthoDB" id="2323339at2"/>
<evidence type="ECO:0000313" key="2">
    <source>
        <dbReference type="EMBL" id="KJY54745.1"/>
    </source>
</evidence>
<dbReference type="AlphaFoldDB" id="A0A0F4L7Z7"/>
<dbReference type="GO" id="GO:0008641">
    <property type="term" value="F:ubiquitin-like modifier activating enzyme activity"/>
    <property type="evidence" value="ECO:0007669"/>
    <property type="project" value="InterPro"/>
</dbReference>
<sequence length="307" mass="35554">MKVVSIIFVICDGIHVFESLDGKKIIIRNYPCGTKIEINNQQLLMQLLIYLKKQHSFKEICTKFSQMDNQELEKVLNTLKKYGILTSSKEISKTINVMLIGLGTTGSHIANDLKNLSCIDQLIVVDPDIVDYSNIYRQDYLEKDVNKKKIDVIKDRGNKSNKIIGIDKDIKNYKDITEICKKYFINLIIQAGDIPSTRELGKITEKAANIIDIPYIINSGYVSDVVSLPEFYYPNNDYDFNYKHETNNEREIFLQSNKKVPFRIAANVGHIVAQQVVDYSLGKEPIKYRERGFFDMKKYEWRVQKID</sequence>
<accession>A0A0F4L7Z7</accession>
<dbReference type="Pfam" id="PF00899">
    <property type="entry name" value="ThiF"/>
    <property type="match status" value="1"/>
</dbReference>
<dbReference type="InterPro" id="IPR035985">
    <property type="entry name" value="Ubiquitin-activating_enz"/>
</dbReference>